<dbReference type="Proteomes" id="UP000482155">
    <property type="component" value="Unassembled WGS sequence"/>
</dbReference>
<keyword evidence="16" id="KW-1185">Reference proteome</keyword>
<comment type="caution">
    <text evidence="15">The sequence shown here is derived from an EMBL/GenBank/DDBJ whole genome shotgun (WGS) entry which is preliminary data.</text>
</comment>
<dbReference type="SMART" id="SM00387">
    <property type="entry name" value="HATPase_c"/>
    <property type="match status" value="1"/>
</dbReference>
<comment type="subcellular location">
    <subcellularLocation>
        <location evidence="2">Membrane</location>
        <topology evidence="2">Multi-pass membrane protein</topology>
    </subcellularLocation>
</comment>
<evidence type="ECO:0000256" key="4">
    <source>
        <dbReference type="ARBA" id="ARBA00022553"/>
    </source>
</evidence>
<dbReference type="PRINTS" id="PR00344">
    <property type="entry name" value="BCTRLSENSOR"/>
</dbReference>
<dbReference type="Gene3D" id="1.10.287.130">
    <property type="match status" value="1"/>
</dbReference>
<dbReference type="SUPFAM" id="SSF47384">
    <property type="entry name" value="Homodimeric domain of signal transducing histidine kinase"/>
    <property type="match status" value="1"/>
</dbReference>
<dbReference type="SMART" id="SM00388">
    <property type="entry name" value="HisKA"/>
    <property type="match status" value="1"/>
</dbReference>
<evidence type="ECO:0000313" key="16">
    <source>
        <dbReference type="Proteomes" id="UP000482155"/>
    </source>
</evidence>
<evidence type="ECO:0000313" key="15">
    <source>
        <dbReference type="EMBL" id="NEX64710.1"/>
    </source>
</evidence>
<keyword evidence="8 15" id="KW-0418">Kinase</keyword>
<dbReference type="PANTHER" id="PTHR45436">
    <property type="entry name" value="SENSOR HISTIDINE KINASE YKOH"/>
    <property type="match status" value="1"/>
</dbReference>
<dbReference type="InterPro" id="IPR003661">
    <property type="entry name" value="HisK_dim/P_dom"/>
</dbReference>
<sequence length="461" mass="50681">MYSLRIRLLLLLGVVIALATIAQFAATFRTSMDRADTLFDFHMRQMALALQDSNFDQPEWTLPNNEQSPFLEFIIQVWTAEGKRVYQTPSYRNLPPPGPTGYGVIQSSMGKWRTYKVESNGRVVQIAQLLDRRRSRAMTIAFESVWPLLPVAFLLFGAAWWVVTSALRPVNRIGAELADRNAMSLTPVSHLGVPREVMPLVAELNSLLGRLAKAIDSQQHFIADAAHELRSPLTALTLQIQTLSRARSPEAKEQATRRLAEGVERSRRLIEQLLALARQERVPERADGTRASLADVVRKAIADTILLGGSRGIVLECRQLDDVVVPASPDDLHILVRNLLDNAMRYTPEGGQVDVTLAHAESKDDLAGGALLTIDDSGPGIPQESRERVFDRFYRLPGNEASGSGLGLAIVRAIASRHGAEIRLEQSPLGGLRVAVRFASAVPAPDLPGGLVREPARTNPL</sequence>
<evidence type="ECO:0000256" key="13">
    <source>
        <dbReference type="SAM" id="Phobius"/>
    </source>
</evidence>
<keyword evidence="9" id="KW-0067">ATP-binding</keyword>
<dbReference type="EC" id="2.7.13.3" evidence="3"/>
<evidence type="ECO:0000256" key="3">
    <source>
        <dbReference type="ARBA" id="ARBA00012438"/>
    </source>
</evidence>
<evidence type="ECO:0000256" key="7">
    <source>
        <dbReference type="ARBA" id="ARBA00022741"/>
    </source>
</evidence>
<evidence type="ECO:0000256" key="9">
    <source>
        <dbReference type="ARBA" id="ARBA00022840"/>
    </source>
</evidence>
<evidence type="ECO:0000256" key="6">
    <source>
        <dbReference type="ARBA" id="ARBA00022692"/>
    </source>
</evidence>
<evidence type="ECO:0000256" key="11">
    <source>
        <dbReference type="ARBA" id="ARBA00023012"/>
    </source>
</evidence>
<evidence type="ECO:0000256" key="10">
    <source>
        <dbReference type="ARBA" id="ARBA00022989"/>
    </source>
</evidence>
<dbReference type="InterPro" id="IPR050428">
    <property type="entry name" value="TCS_sensor_his_kinase"/>
</dbReference>
<keyword evidence="7" id="KW-0547">Nucleotide-binding</keyword>
<dbReference type="Pfam" id="PF02518">
    <property type="entry name" value="HATPase_c"/>
    <property type="match status" value="1"/>
</dbReference>
<keyword evidence="5" id="KW-0808">Transferase</keyword>
<dbReference type="RefSeq" id="WP_163968644.1">
    <property type="nucleotide sequence ID" value="NZ_JAAIVB010000085.1"/>
</dbReference>
<protein>
    <recommendedName>
        <fullName evidence="3">histidine kinase</fullName>
        <ecNumber evidence="3">2.7.13.3</ecNumber>
    </recommendedName>
</protein>
<dbReference type="InterPro" id="IPR003594">
    <property type="entry name" value="HATPase_dom"/>
</dbReference>
<dbReference type="Pfam" id="PF00512">
    <property type="entry name" value="HisKA"/>
    <property type="match status" value="1"/>
</dbReference>
<dbReference type="PANTHER" id="PTHR45436:SF14">
    <property type="entry name" value="SENSOR PROTEIN QSEC"/>
    <property type="match status" value="1"/>
</dbReference>
<dbReference type="InterPro" id="IPR004358">
    <property type="entry name" value="Sig_transdc_His_kin-like_C"/>
</dbReference>
<dbReference type="AlphaFoldDB" id="A0A6B3SUL2"/>
<feature type="domain" description="Histidine kinase" evidence="14">
    <location>
        <begin position="224"/>
        <end position="442"/>
    </location>
</feature>
<evidence type="ECO:0000256" key="5">
    <source>
        <dbReference type="ARBA" id="ARBA00022679"/>
    </source>
</evidence>
<evidence type="ECO:0000259" key="14">
    <source>
        <dbReference type="PROSITE" id="PS50109"/>
    </source>
</evidence>
<keyword evidence="6 13" id="KW-0812">Transmembrane</keyword>
<dbReference type="Gene3D" id="3.30.565.10">
    <property type="entry name" value="Histidine kinase-like ATPase, C-terminal domain"/>
    <property type="match status" value="1"/>
</dbReference>
<feature type="transmembrane region" description="Helical" evidence="13">
    <location>
        <begin position="144"/>
        <end position="163"/>
    </location>
</feature>
<dbReference type="InterPro" id="IPR036097">
    <property type="entry name" value="HisK_dim/P_sf"/>
</dbReference>
<name>A0A6B3SUL2_9BURK</name>
<accession>A0A6B3SUL2</accession>
<dbReference type="SUPFAM" id="SSF55874">
    <property type="entry name" value="ATPase domain of HSP90 chaperone/DNA topoisomerase II/histidine kinase"/>
    <property type="match status" value="1"/>
</dbReference>
<evidence type="ECO:0000256" key="1">
    <source>
        <dbReference type="ARBA" id="ARBA00000085"/>
    </source>
</evidence>
<reference evidence="15 16" key="1">
    <citation type="submission" date="2020-02" db="EMBL/GenBank/DDBJ databases">
        <authorList>
            <person name="Kim M.K."/>
        </authorList>
    </citation>
    <scope>NUCLEOTIDE SEQUENCE [LARGE SCALE GENOMIC DNA]</scope>
    <source>
        <strain evidence="15 16">17J57-3</strain>
    </source>
</reference>
<keyword evidence="4" id="KW-0597">Phosphoprotein</keyword>
<gene>
    <name evidence="15" type="ORF">G3574_26830</name>
</gene>
<comment type="catalytic activity">
    <reaction evidence="1">
        <text>ATP + protein L-histidine = ADP + protein N-phospho-L-histidine.</text>
        <dbReference type="EC" id="2.7.13.3"/>
    </reaction>
</comment>
<evidence type="ECO:0000256" key="2">
    <source>
        <dbReference type="ARBA" id="ARBA00004141"/>
    </source>
</evidence>
<keyword evidence="11" id="KW-0902">Two-component regulatory system</keyword>
<dbReference type="CDD" id="cd00082">
    <property type="entry name" value="HisKA"/>
    <property type="match status" value="1"/>
</dbReference>
<dbReference type="EMBL" id="JAAIVB010000085">
    <property type="protein sequence ID" value="NEX64710.1"/>
    <property type="molecule type" value="Genomic_DNA"/>
</dbReference>
<dbReference type="GO" id="GO:0005524">
    <property type="term" value="F:ATP binding"/>
    <property type="evidence" value="ECO:0007669"/>
    <property type="project" value="UniProtKB-KW"/>
</dbReference>
<dbReference type="GO" id="GO:0005886">
    <property type="term" value="C:plasma membrane"/>
    <property type="evidence" value="ECO:0007669"/>
    <property type="project" value="TreeGrafter"/>
</dbReference>
<dbReference type="InterPro" id="IPR005467">
    <property type="entry name" value="His_kinase_dom"/>
</dbReference>
<proteinExistence type="predicted"/>
<evidence type="ECO:0000256" key="8">
    <source>
        <dbReference type="ARBA" id="ARBA00022777"/>
    </source>
</evidence>
<dbReference type="GO" id="GO:0000155">
    <property type="term" value="F:phosphorelay sensor kinase activity"/>
    <property type="evidence" value="ECO:0007669"/>
    <property type="project" value="InterPro"/>
</dbReference>
<evidence type="ECO:0000256" key="12">
    <source>
        <dbReference type="ARBA" id="ARBA00023136"/>
    </source>
</evidence>
<organism evidence="15 16">
    <name type="scientific">Noviherbaspirillum galbum</name>
    <dbReference type="NCBI Taxonomy" id="2709383"/>
    <lineage>
        <taxon>Bacteria</taxon>
        <taxon>Pseudomonadati</taxon>
        <taxon>Pseudomonadota</taxon>
        <taxon>Betaproteobacteria</taxon>
        <taxon>Burkholderiales</taxon>
        <taxon>Oxalobacteraceae</taxon>
        <taxon>Noviherbaspirillum</taxon>
    </lineage>
</organism>
<dbReference type="PROSITE" id="PS50109">
    <property type="entry name" value="HIS_KIN"/>
    <property type="match status" value="1"/>
</dbReference>
<keyword evidence="10 13" id="KW-1133">Transmembrane helix</keyword>
<dbReference type="InterPro" id="IPR036890">
    <property type="entry name" value="HATPase_C_sf"/>
</dbReference>
<keyword evidence="12 13" id="KW-0472">Membrane</keyword>